<evidence type="ECO:0000256" key="1">
    <source>
        <dbReference type="SAM" id="Coils"/>
    </source>
</evidence>
<feature type="coiled-coil region" evidence="1">
    <location>
        <begin position="1"/>
        <end position="42"/>
    </location>
</feature>
<dbReference type="EMBL" id="FNYR01000023">
    <property type="protein sequence ID" value="SEJ13059.1"/>
    <property type="molecule type" value="Genomic_DNA"/>
</dbReference>
<evidence type="ECO:0000313" key="2">
    <source>
        <dbReference type="EMBL" id="SEJ13059.1"/>
    </source>
</evidence>
<keyword evidence="1" id="KW-0175">Coiled coil</keyword>
<protein>
    <submittedName>
        <fullName evidence="2">Uncharacterized protein</fullName>
    </submittedName>
</protein>
<gene>
    <name evidence="2" type="ORF">SAMN05444271_12344</name>
</gene>
<accession>A0A1H6W7S6</accession>
<dbReference type="Proteomes" id="UP000198888">
    <property type="component" value="Unassembled WGS sequence"/>
</dbReference>
<name>A0A1H6W7S6_9EURY</name>
<accession>A0A2H4PY57</accession>
<organism evidence="2 3">
    <name type="scientific">Halohasta litchfieldiae</name>
    <dbReference type="NCBI Taxonomy" id="1073996"/>
    <lineage>
        <taxon>Archaea</taxon>
        <taxon>Methanobacteriati</taxon>
        <taxon>Methanobacteriota</taxon>
        <taxon>Stenosarchaea group</taxon>
        <taxon>Halobacteria</taxon>
        <taxon>Halobacteriales</taxon>
        <taxon>Haloferacaceae</taxon>
        <taxon>Halohasta</taxon>
    </lineage>
</organism>
<reference evidence="2 3" key="1">
    <citation type="submission" date="2016-10" db="EMBL/GenBank/DDBJ databases">
        <authorList>
            <person name="de Groot N.N."/>
        </authorList>
    </citation>
    <scope>NUCLEOTIDE SEQUENCE [LARGE SCALE GENOMIC DNA]</scope>
    <source>
        <strain evidence="2 3">DSM 22187</strain>
    </source>
</reference>
<dbReference type="RefSeq" id="WP_143054175.1">
    <property type="nucleotide sequence ID" value="NZ_CP024845.1"/>
</dbReference>
<dbReference type="KEGG" id="hae:halTADL_0221"/>
<dbReference type="GeneID" id="43932716"/>
<sequence>MTNSKADIEALSDLIEKQQTQIEEQQKQIESQAERLKELEDNCTLRESRINSITRSLDSIEDDIDSLAVGAGNVTLSPIENAIVKYNDPEKSDFIKHQRDIRAARIILNFSKWSSKTPGGSKLNVKNNNLKTLYESKYGEHLASTQIGRAFRAAVDLSNGKFEHRRKNGHGLYLPSNKKIVTTEQELRKEAKST</sequence>
<dbReference type="AlphaFoldDB" id="A0A1H6W7S6"/>
<proteinExistence type="predicted"/>
<evidence type="ECO:0000313" key="3">
    <source>
        <dbReference type="Proteomes" id="UP000198888"/>
    </source>
</evidence>
<keyword evidence="3" id="KW-1185">Reference proteome</keyword>